<evidence type="ECO:0000259" key="3">
    <source>
        <dbReference type="Pfam" id="PF24595"/>
    </source>
</evidence>
<dbReference type="RefSeq" id="WP_229957318.1">
    <property type="nucleotide sequence ID" value="NZ_JAJJWI010000001.1"/>
</dbReference>
<reference evidence="5" key="1">
    <citation type="journal article" date="2019" name="Int. J. Syst. Evol. Microbiol.">
        <title>The Global Catalogue of Microorganisms (GCM) 10K type strain sequencing project: providing services to taxonomists for standard genome sequencing and annotation.</title>
        <authorList>
            <consortium name="The Broad Institute Genomics Platform"/>
            <consortium name="The Broad Institute Genome Sequencing Center for Infectious Disease"/>
            <person name="Wu L."/>
            <person name="Ma J."/>
        </authorList>
    </citation>
    <scope>NUCLEOTIDE SEQUENCE [LARGE SCALE GENOMIC DNA]</scope>
    <source>
        <strain evidence="5">JCM 16545</strain>
    </source>
</reference>
<feature type="domain" description="DUF7619" evidence="3">
    <location>
        <begin position="645"/>
        <end position="778"/>
    </location>
</feature>
<dbReference type="Pfam" id="PF18962">
    <property type="entry name" value="Por_Secre_tail"/>
    <property type="match status" value="1"/>
</dbReference>
<dbReference type="NCBIfam" id="TIGR04183">
    <property type="entry name" value="Por_Secre_tail"/>
    <property type="match status" value="1"/>
</dbReference>
<evidence type="ECO:0000313" key="5">
    <source>
        <dbReference type="Proteomes" id="UP001597369"/>
    </source>
</evidence>
<name>A0ABW4X2F6_9BACT</name>
<gene>
    <name evidence="4" type="ORF">ACFSKU_19955</name>
</gene>
<dbReference type="InterPro" id="IPR026444">
    <property type="entry name" value="Secre_tail"/>
</dbReference>
<comment type="caution">
    <text evidence="4">The sequence shown here is derived from an EMBL/GenBank/DDBJ whole genome shotgun (WGS) entry which is preliminary data.</text>
</comment>
<evidence type="ECO:0000256" key="1">
    <source>
        <dbReference type="SAM" id="SignalP"/>
    </source>
</evidence>
<dbReference type="EMBL" id="JBHUHV010000058">
    <property type="protein sequence ID" value="MFD2069168.1"/>
    <property type="molecule type" value="Genomic_DNA"/>
</dbReference>
<feature type="signal peptide" evidence="1">
    <location>
        <begin position="1"/>
        <end position="20"/>
    </location>
</feature>
<sequence>MKQIFLLLLGLLLLSKQAYSQKVVKLQTFDFPDSRSGYLFAGNNFYLNKDTYFNVLNLNSGSSSVVTKPAQPKLEPGITFGALGTSVIFTDADNQGVYVADNADYQVFSGSIGIQQIVTGKNSAFMIYLDPFEGFKMIEIDNSTYNPKKFWITGAEANLKMEYDETEDLIFFSNTTSPNTVALYVSDGDYSSTVLLSNVEESADETISNSFFLNNGSEIHFVNITYLNANPSRLFSHVYKLSESGVTNVGSFTDFKPYPNQNFVKNNVMYGYNTASKGVVKSDASGSATLLPSENFVSFEGEYNAKVLFTIPSSASTLGDSLVTLYETDGTATGTRAIADKIDAFFKNGDPITVHKGMLYFIRRDEAIGAELFKYDGQHVSMVEDVVVGPEGLQNVQFYVYEDELYFTTQPSDNPKQLNIYKLSDTANTIHLSAYADLNANGTKDTEEPYLLNQQFSLNGNGLTVFSNQETISLNLEDGSYTLSLKPTTGWTTADKTSTAINLPEDSGKSYSLGLTPEQETTKVDASLMSDASRCGFPTTYMLHYSNNGFTEVSGTIKLKPEAKFNYESALPAPSEISADTLIWYINELGIGQKGKITLNFTMPGVENIGDTLISELFTNFRALHNATFYADTTTLQQILTCSYDPNDIQANPAGLGEKHLTLKNQVLEYLIRFQNMGTDKAFNIVVKNVLQEELDLSSFQVIGSSHNMYTVIEGNELSFHFDNIELPDDKADEPGSHGYILYRIKPVHGLPDSTIINNLAFIYFDYNPAIETNIAYNTLVDKFPEAKRTPLGLEDEFNSFFTIYPNPAKEYIKVFWKAEGSDNPTFTLHNSVGQQAKPQISENKSEAIINLSKLAKGLYFLKVSYQNKVLLKRIMVQ</sequence>
<feature type="domain" description="Secretion system C-terminal sorting" evidence="2">
    <location>
        <begin position="804"/>
        <end position="877"/>
    </location>
</feature>
<organism evidence="4 5">
    <name type="scientific">Pontibacter silvestris</name>
    <dbReference type="NCBI Taxonomy" id="2305183"/>
    <lineage>
        <taxon>Bacteria</taxon>
        <taxon>Pseudomonadati</taxon>
        <taxon>Bacteroidota</taxon>
        <taxon>Cytophagia</taxon>
        <taxon>Cytophagales</taxon>
        <taxon>Hymenobacteraceae</taxon>
        <taxon>Pontibacter</taxon>
    </lineage>
</organism>
<proteinExistence type="predicted"/>
<keyword evidence="1" id="KW-0732">Signal</keyword>
<dbReference type="Pfam" id="PF24595">
    <property type="entry name" value="DUF7619"/>
    <property type="match status" value="1"/>
</dbReference>
<keyword evidence="5" id="KW-1185">Reference proteome</keyword>
<accession>A0ABW4X2F6</accession>
<dbReference type="InterPro" id="IPR055353">
    <property type="entry name" value="DUF7619"/>
</dbReference>
<feature type="chain" id="PRO_5046087230" evidence="1">
    <location>
        <begin position="21"/>
        <end position="878"/>
    </location>
</feature>
<dbReference type="Proteomes" id="UP001597369">
    <property type="component" value="Unassembled WGS sequence"/>
</dbReference>
<evidence type="ECO:0000313" key="4">
    <source>
        <dbReference type="EMBL" id="MFD2069168.1"/>
    </source>
</evidence>
<protein>
    <submittedName>
        <fullName evidence="4">T9SS type A sorting domain-containing protein</fullName>
    </submittedName>
</protein>
<evidence type="ECO:0000259" key="2">
    <source>
        <dbReference type="Pfam" id="PF18962"/>
    </source>
</evidence>